<accession>A0ABW5CRU3</accession>
<dbReference type="EMBL" id="JBHUIJ010000028">
    <property type="protein sequence ID" value="MFD2239281.1"/>
    <property type="molecule type" value="Genomic_DNA"/>
</dbReference>
<sequence length="378" mass="39934">MSPADLAGLDTEAMLGGLRRWVECESPTIDPRAVDRMMDLAASDLSLAGAAVERLTSGDAGAAGAVLARFPHRDIGKPGILVMGHLDTVHPLGTLEVLPFRREGNLCYGPGIKDMKAGNFLSLWAIRQLVARGIETPLPVSVLFTGDEETGSPHTRPLIEALARRNRYVLVPEPGEDAGGVTIGRHEVARFTLAARGTPTHAGATPEKGRSAIRQMAEKIVAVEALGSPGVSFSVGIVQGGLWSNCVTTHCSAELLVLIRDPAQKEERLAALMALQSDEPGMSFTVTPLRERPRWEGNEASHALHAAAREIGAALGLDLKGHVSGGGSDGNFTGALQIPTLDGLGALGRDHHTLNEHIFVDSLAPRTLLMANLIATLN</sequence>
<dbReference type="Gene3D" id="3.40.630.10">
    <property type="entry name" value="Zn peptidases"/>
    <property type="match status" value="1"/>
</dbReference>
<evidence type="ECO:0000256" key="1">
    <source>
        <dbReference type="ARBA" id="ARBA00001947"/>
    </source>
</evidence>
<evidence type="ECO:0000256" key="2">
    <source>
        <dbReference type="ARBA" id="ARBA00022723"/>
    </source>
</evidence>
<proteinExistence type="predicted"/>
<dbReference type="PIRSF" id="PIRSF037238">
    <property type="entry name" value="Carboxypeptidase_G2"/>
    <property type="match status" value="1"/>
</dbReference>
<dbReference type="PANTHER" id="PTHR43808:SF9">
    <property type="entry name" value="BLL0789 PROTEIN"/>
    <property type="match status" value="1"/>
</dbReference>
<dbReference type="Pfam" id="PF07687">
    <property type="entry name" value="M20_dimer"/>
    <property type="match status" value="1"/>
</dbReference>
<dbReference type="RefSeq" id="WP_209740164.1">
    <property type="nucleotide sequence ID" value="NZ_CP072611.1"/>
</dbReference>
<dbReference type="InterPro" id="IPR002933">
    <property type="entry name" value="Peptidase_M20"/>
</dbReference>
<feature type="domain" description="Peptidase M20 dimerisation" evidence="5">
    <location>
        <begin position="184"/>
        <end position="273"/>
    </location>
</feature>
<organism evidence="6 7">
    <name type="scientific">Aureimonas populi</name>
    <dbReference type="NCBI Taxonomy" id="1701758"/>
    <lineage>
        <taxon>Bacteria</taxon>
        <taxon>Pseudomonadati</taxon>
        <taxon>Pseudomonadota</taxon>
        <taxon>Alphaproteobacteria</taxon>
        <taxon>Hyphomicrobiales</taxon>
        <taxon>Aurantimonadaceae</taxon>
        <taxon>Aureimonas</taxon>
    </lineage>
</organism>
<dbReference type="Proteomes" id="UP001597371">
    <property type="component" value="Unassembled WGS sequence"/>
</dbReference>
<keyword evidence="2" id="KW-0479">Metal-binding</keyword>
<evidence type="ECO:0000313" key="7">
    <source>
        <dbReference type="Proteomes" id="UP001597371"/>
    </source>
</evidence>
<keyword evidence="4" id="KW-0862">Zinc</keyword>
<dbReference type="Gene3D" id="3.30.70.360">
    <property type="match status" value="1"/>
</dbReference>
<dbReference type="PANTHER" id="PTHR43808">
    <property type="entry name" value="ACETYLORNITHINE DEACETYLASE"/>
    <property type="match status" value="1"/>
</dbReference>
<dbReference type="CDD" id="cd03885">
    <property type="entry name" value="M20_CPDG2"/>
    <property type="match status" value="1"/>
</dbReference>
<dbReference type="SUPFAM" id="SSF53187">
    <property type="entry name" value="Zn-dependent exopeptidases"/>
    <property type="match status" value="1"/>
</dbReference>
<keyword evidence="7" id="KW-1185">Reference proteome</keyword>
<dbReference type="InterPro" id="IPR050072">
    <property type="entry name" value="Peptidase_M20A"/>
</dbReference>
<dbReference type="InterPro" id="IPR011650">
    <property type="entry name" value="Peptidase_M20_dimer"/>
</dbReference>
<evidence type="ECO:0000256" key="4">
    <source>
        <dbReference type="ARBA" id="ARBA00022833"/>
    </source>
</evidence>
<dbReference type="Pfam" id="PF01546">
    <property type="entry name" value="Peptidase_M20"/>
    <property type="match status" value="1"/>
</dbReference>
<name>A0ABW5CRU3_9HYPH</name>
<dbReference type="PROSITE" id="PS00758">
    <property type="entry name" value="ARGE_DAPE_CPG2_1"/>
    <property type="match status" value="1"/>
</dbReference>
<dbReference type="InterPro" id="IPR017150">
    <property type="entry name" value="Pept_M20_glutamate_carboxypep"/>
</dbReference>
<dbReference type="InterPro" id="IPR036264">
    <property type="entry name" value="Bact_exopeptidase_dim_dom"/>
</dbReference>
<comment type="caution">
    <text evidence="6">The sequence shown here is derived from an EMBL/GenBank/DDBJ whole genome shotgun (WGS) entry which is preliminary data.</text>
</comment>
<keyword evidence="3" id="KW-0378">Hydrolase</keyword>
<evidence type="ECO:0000259" key="5">
    <source>
        <dbReference type="Pfam" id="PF07687"/>
    </source>
</evidence>
<comment type="cofactor">
    <cofactor evidence="1">
        <name>Zn(2+)</name>
        <dbReference type="ChEBI" id="CHEBI:29105"/>
    </cofactor>
</comment>
<reference evidence="7" key="1">
    <citation type="journal article" date="2019" name="Int. J. Syst. Evol. Microbiol.">
        <title>The Global Catalogue of Microorganisms (GCM) 10K type strain sequencing project: providing services to taxonomists for standard genome sequencing and annotation.</title>
        <authorList>
            <consortium name="The Broad Institute Genomics Platform"/>
            <consortium name="The Broad Institute Genome Sequencing Center for Infectious Disease"/>
            <person name="Wu L."/>
            <person name="Ma J."/>
        </authorList>
    </citation>
    <scope>NUCLEOTIDE SEQUENCE [LARGE SCALE GENOMIC DNA]</scope>
    <source>
        <strain evidence="7">ZS-35-S2</strain>
    </source>
</reference>
<gene>
    <name evidence="6" type="ORF">ACFSKQ_17675</name>
</gene>
<evidence type="ECO:0000313" key="6">
    <source>
        <dbReference type="EMBL" id="MFD2239281.1"/>
    </source>
</evidence>
<dbReference type="SUPFAM" id="SSF55031">
    <property type="entry name" value="Bacterial exopeptidase dimerisation domain"/>
    <property type="match status" value="1"/>
</dbReference>
<protein>
    <submittedName>
        <fullName evidence="6">M20/M25/M40 family metallo-hydrolase</fullName>
    </submittedName>
</protein>
<dbReference type="InterPro" id="IPR001261">
    <property type="entry name" value="ArgE/DapE_CS"/>
</dbReference>
<evidence type="ECO:0000256" key="3">
    <source>
        <dbReference type="ARBA" id="ARBA00022801"/>
    </source>
</evidence>
<dbReference type="NCBIfam" id="NF005678">
    <property type="entry name" value="PRK07473.1"/>
    <property type="match status" value="1"/>
</dbReference>